<keyword evidence="2" id="KW-0963">Cytoplasm</keyword>
<name>A0A250X3D5_9CHLO</name>
<keyword evidence="10" id="KW-1185">Reference proteome</keyword>
<gene>
    <name evidence="9" type="ORF">CEUSTIGMA_g5010.t1</name>
</gene>
<dbReference type="STRING" id="1157962.A0A250X3D5"/>
<dbReference type="GO" id="GO:0005930">
    <property type="term" value="C:axoneme"/>
    <property type="evidence" value="ECO:0007669"/>
    <property type="project" value="UniProtKB-SubCell"/>
</dbReference>
<dbReference type="Proteomes" id="UP000232323">
    <property type="component" value="Unassembled WGS sequence"/>
</dbReference>
<accession>A0A250X3D5</accession>
<evidence type="ECO:0000256" key="3">
    <source>
        <dbReference type="ARBA" id="ARBA00023212"/>
    </source>
</evidence>
<comment type="similarity">
    <text evidence="5">Belongs to the CFAP91 family.</text>
</comment>
<protein>
    <recommendedName>
        <fullName evidence="6">Cilia- and flagella-associated protein 91</fullName>
    </recommendedName>
</protein>
<feature type="compositionally biased region" description="Low complexity" evidence="7">
    <location>
        <begin position="635"/>
        <end position="645"/>
    </location>
</feature>
<dbReference type="PANTHER" id="PTHR22455:SF10">
    <property type="entry name" value="CILIA- AND FLAGELLA-ASSOCIATED PROTEIN 91"/>
    <property type="match status" value="1"/>
</dbReference>
<evidence type="ECO:0000259" key="8">
    <source>
        <dbReference type="Pfam" id="PF14738"/>
    </source>
</evidence>
<feature type="compositionally biased region" description="Low complexity" evidence="7">
    <location>
        <begin position="576"/>
        <end position="586"/>
    </location>
</feature>
<dbReference type="AlphaFoldDB" id="A0A250X3D5"/>
<feature type="compositionally biased region" description="Basic and acidic residues" evidence="7">
    <location>
        <begin position="592"/>
        <end position="601"/>
    </location>
</feature>
<evidence type="ECO:0000256" key="6">
    <source>
        <dbReference type="ARBA" id="ARBA00029555"/>
    </source>
</evidence>
<proteinExistence type="inferred from homology"/>
<organism evidence="9 10">
    <name type="scientific">Chlamydomonas eustigma</name>
    <dbReference type="NCBI Taxonomy" id="1157962"/>
    <lineage>
        <taxon>Eukaryota</taxon>
        <taxon>Viridiplantae</taxon>
        <taxon>Chlorophyta</taxon>
        <taxon>core chlorophytes</taxon>
        <taxon>Chlorophyceae</taxon>
        <taxon>CS clade</taxon>
        <taxon>Chlamydomonadales</taxon>
        <taxon>Chlamydomonadaceae</taxon>
        <taxon>Chlamydomonas</taxon>
    </lineage>
</organism>
<dbReference type="EMBL" id="BEGY01000025">
    <property type="protein sequence ID" value="GAX77566.1"/>
    <property type="molecule type" value="Genomic_DNA"/>
</dbReference>
<evidence type="ECO:0000256" key="4">
    <source>
        <dbReference type="ARBA" id="ARBA00023273"/>
    </source>
</evidence>
<feature type="region of interest" description="Disordered" evidence="7">
    <location>
        <begin position="124"/>
        <end position="149"/>
    </location>
</feature>
<feature type="compositionally biased region" description="Low complexity" evidence="7">
    <location>
        <begin position="937"/>
        <end position="977"/>
    </location>
</feature>
<dbReference type="PROSITE" id="PS50096">
    <property type="entry name" value="IQ"/>
    <property type="match status" value="1"/>
</dbReference>
<keyword evidence="3" id="KW-0206">Cytoskeleton</keyword>
<dbReference type="InterPro" id="IPR026720">
    <property type="entry name" value="CFAP91"/>
</dbReference>
<keyword evidence="4" id="KW-0966">Cell projection</keyword>
<evidence type="ECO:0000256" key="7">
    <source>
        <dbReference type="SAM" id="MobiDB-lite"/>
    </source>
</evidence>
<feature type="domain" description="CFAP91" evidence="8">
    <location>
        <begin position="140"/>
        <end position="306"/>
    </location>
</feature>
<dbReference type="PANTHER" id="PTHR22455">
    <property type="entry name" value="CILIA- AND FLAGELLA-ASSOCIATED PROTEIN 91"/>
    <property type="match status" value="1"/>
</dbReference>
<dbReference type="OrthoDB" id="567787at2759"/>
<comment type="caution">
    <text evidence="9">The sequence shown here is derived from an EMBL/GenBank/DDBJ whole genome shotgun (WGS) entry which is preliminary data.</text>
</comment>
<dbReference type="Pfam" id="PF14738">
    <property type="entry name" value="CFAP91"/>
    <property type="match status" value="1"/>
</dbReference>
<feature type="compositionally biased region" description="Basic and acidic residues" evidence="7">
    <location>
        <begin position="889"/>
        <end position="909"/>
    </location>
</feature>
<evidence type="ECO:0000313" key="9">
    <source>
        <dbReference type="EMBL" id="GAX77566.1"/>
    </source>
</evidence>
<feature type="compositionally biased region" description="Basic and acidic residues" evidence="7">
    <location>
        <begin position="780"/>
        <end position="802"/>
    </location>
</feature>
<dbReference type="InterPro" id="IPR032840">
    <property type="entry name" value="CFAP91_dom"/>
</dbReference>
<feature type="region of interest" description="Disordered" evidence="7">
    <location>
        <begin position="576"/>
        <end position="1057"/>
    </location>
</feature>
<comment type="subcellular location">
    <subcellularLocation>
        <location evidence="1">Cytoplasm</location>
        <location evidence="1">Cytoskeleton</location>
        <location evidence="1">Cilium axoneme</location>
    </subcellularLocation>
</comment>
<reference evidence="9 10" key="1">
    <citation type="submission" date="2017-08" db="EMBL/GenBank/DDBJ databases">
        <title>Acidophilic green algal genome provides insights into adaptation to an acidic environment.</title>
        <authorList>
            <person name="Hirooka S."/>
            <person name="Hirose Y."/>
            <person name="Kanesaki Y."/>
            <person name="Higuchi S."/>
            <person name="Fujiwara T."/>
            <person name="Onuma R."/>
            <person name="Era A."/>
            <person name="Ohbayashi R."/>
            <person name="Uzuka A."/>
            <person name="Nozaki H."/>
            <person name="Yoshikawa H."/>
            <person name="Miyagishima S.Y."/>
        </authorList>
    </citation>
    <scope>NUCLEOTIDE SEQUENCE [LARGE SCALE GENOMIC DNA]</scope>
    <source>
        <strain evidence="9 10">NIES-2499</strain>
    </source>
</reference>
<evidence type="ECO:0000313" key="10">
    <source>
        <dbReference type="Proteomes" id="UP000232323"/>
    </source>
</evidence>
<sequence length="1057" mass="112865">MATPSRAYDALYDGTYTVSGARDHYRQQTVGGGFQVARAPNYPYMFSDLPHYPATSYRFKNTDKVPAFVDRAFHETIVSAVELTVKSRAEQINGPNRFKYFRRPMLAAPEAAIIIKQAPPLPVAPSPPVVEEPKSKTVGTQSDYRENEAQTMPWEPECVLPVNPTEKQKALSAKYHTFGPELLKLKDLKFGDGLPPGLQEVRRIEKMREKRAFESTLPPIDDLERLPLRQKMIEEWEEKEWQDRELEIQSVQDERLALLEEALLAREEEFDENTMRRVGTRKTTMLLDGSGRFAAIQADRIKTMRRLIEARKYVEKPRKLHKMTVVEKCANFGSSLYAPVQREGRFVDTKRIETEGFQPATLQGVHELEGYIPLRQLEPKIAVPVKPQKLDYMQRKDAAVQRDLKAINDLLDTAKLTKGARGIGNCWPAPLKDVALETGRNAFKRTTIRPTERPDTPVLPATASPDSSREAAAVLIQRLLRGRAAQNSMYEGKTRRKALIEELRVEVMGQGSSSRPEDTASIVISDLDTLIGKVLSTLCSALVEPNAKLRSQRLADIMAEAPLLQTSRAVTPLLTGGAASAEASGSDQLDDDAARQREQHRGLTPTSPEMAAYVRPLDPRAAAAAAAQRRDAEAAAEAAKRNPAAVGAEGHAVHPDASAAEEQAAPVQHVDPGPVPATDDKQGGTSAETAHAPSPPPSDATGTAVENTEDDVAASGGPEQMSGVDAVENTEDDVAASGGPEQMSGVDALENTEDDVAASGGPEQMSGVDAVESTSAAIAEDSHAAPAHAEDSHAAPHAEEIAHQPTVESVHTPTPPEGRPPSGGSRPGSSARRAAAAAATPEAEVPPASSLVEAEQATGEELPQALDDVTAVGEELPEPSDTGLVGVESDAKKHKEDATMPQDVVKEEGTSALAGAEHEALVTTMDQQEGSADGTVSASPAEALAAAADGEKNGAAADPVPSSATEEPENAAASSPAQQEHEVAVEASAQIEASLAPNMGDLHLEPSLGEGVLGAEELPSTEAHQAGEEVDLSVGVAPSLHEEAIEPAGSHQEEAEE</sequence>
<feature type="compositionally biased region" description="Polar residues" evidence="7">
    <location>
        <begin position="924"/>
        <end position="936"/>
    </location>
</feature>
<evidence type="ECO:0000256" key="1">
    <source>
        <dbReference type="ARBA" id="ARBA00004430"/>
    </source>
</evidence>
<feature type="compositionally biased region" description="Low complexity" evidence="7">
    <location>
        <begin position="820"/>
        <end position="850"/>
    </location>
</feature>
<evidence type="ECO:0000256" key="2">
    <source>
        <dbReference type="ARBA" id="ARBA00022490"/>
    </source>
</evidence>
<evidence type="ECO:0000256" key="5">
    <source>
        <dbReference type="ARBA" id="ARBA00029468"/>
    </source>
</evidence>